<name>A0A7W6DMA1_9RHOB</name>
<proteinExistence type="predicted"/>
<sequence length="74" mass="7737">MLEGQGRCPDDGAGAVNGEVQWACATAIGLAHVQSSLAPTKGAEIWYGPAQVCQPQEAFYETCGLPGRHCCSNQ</sequence>
<keyword evidence="2" id="KW-1185">Reference proteome</keyword>
<dbReference type="EMBL" id="JACIEJ010000003">
    <property type="protein sequence ID" value="MBB3985417.1"/>
    <property type="molecule type" value="Genomic_DNA"/>
</dbReference>
<organism evidence="1 2">
    <name type="scientific">Sagittula marina</name>
    <dbReference type="NCBI Taxonomy" id="943940"/>
    <lineage>
        <taxon>Bacteria</taxon>
        <taxon>Pseudomonadati</taxon>
        <taxon>Pseudomonadota</taxon>
        <taxon>Alphaproteobacteria</taxon>
        <taxon>Rhodobacterales</taxon>
        <taxon>Roseobacteraceae</taxon>
        <taxon>Sagittula</taxon>
    </lineage>
</organism>
<reference evidence="1 2" key="1">
    <citation type="submission" date="2020-08" db="EMBL/GenBank/DDBJ databases">
        <title>Genomic Encyclopedia of Type Strains, Phase IV (KMG-IV): sequencing the most valuable type-strain genomes for metagenomic binning, comparative biology and taxonomic classification.</title>
        <authorList>
            <person name="Goeker M."/>
        </authorList>
    </citation>
    <scope>NUCLEOTIDE SEQUENCE [LARGE SCALE GENOMIC DNA]</scope>
    <source>
        <strain evidence="1 2">DSM 102235</strain>
    </source>
</reference>
<protein>
    <submittedName>
        <fullName evidence="1">Uncharacterized protein</fullName>
    </submittedName>
</protein>
<comment type="caution">
    <text evidence="1">The sequence shown here is derived from an EMBL/GenBank/DDBJ whole genome shotgun (WGS) entry which is preliminary data.</text>
</comment>
<accession>A0A7W6DMA1</accession>
<evidence type="ECO:0000313" key="2">
    <source>
        <dbReference type="Proteomes" id="UP000541426"/>
    </source>
</evidence>
<evidence type="ECO:0000313" key="1">
    <source>
        <dbReference type="EMBL" id="MBB3985417.1"/>
    </source>
</evidence>
<dbReference type="AlphaFoldDB" id="A0A7W6DMA1"/>
<gene>
    <name evidence="1" type="ORF">GGQ68_001746</name>
</gene>
<dbReference type="Proteomes" id="UP000541426">
    <property type="component" value="Unassembled WGS sequence"/>
</dbReference>